<keyword evidence="1" id="KW-0812">Transmembrane</keyword>
<dbReference type="OrthoDB" id="7271441at2"/>
<dbReference type="EMBL" id="SACL01000005">
    <property type="protein sequence ID" value="RVT95523.1"/>
    <property type="molecule type" value="Genomic_DNA"/>
</dbReference>
<keyword evidence="1" id="KW-0472">Membrane</keyword>
<dbReference type="PANTHER" id="PTHR37938:SF1">
    <property type="entry name" value="BLL0215 PROTEIN"/>
    <property type="match status" value="1"/>
</dbReference>
<name>A0A437MD76_9PROT</name>
<comment type="caution">
    <text evidence="3">The sequence shown here is derived from an EMBL/GenBank/DDBJ whole genome shotgun (WGS) entry which is preliminary data.</text>
</comment>
<feature type="domain" description="YdbS-like PH" evidence="2">
    <location>
        <begin position="37"/>
        <end position="110"/>
    </location>
</feature>
<dbReference type="Pfam" id="PF03703">
    <property type="entry name" value="bPH_2"/>
    <property type="match status" value="1"/>
</dbReference>
<dbReference type="RefSeq" id="WP_127788382.1">
    <property type="nucleotide sequence ID" value="NZ_SACL01000005.1"/>
</dbReference>
<sequence length="129" mass="14637">MSEELVLETRESKRSYGVGGILLALLLIGLPFLGRQRIRITNERIIIESGFWTRVRDDIEVFRIRDVVVKQSLWNRMFGIGDVVVKAMEGRSEEQHVLKGVPDPDHVSETIRGAWNKVARPRGPSASLD</sequence>
<keyword evidence="4" id="KW-1185">Reference proteome</keyword>
<dbReference type="InterPro" id="IPR005182">
    <property type="entry name" value="YdbS-like_PH"/>
</dbReference>
<gene>
    <name evidence="3" type="ORF">EOD42_15025</name>
</gene>
<reference evidence="3 4" key="1">
    <citation type="submission" date="2019-01" db="EMBL/GenBank/DDBJ databases">
        <authorList>
            <person name="Chen W.-M."/>
        </authorList>
    </citation>
    <scope>NUCLEOTIDE SEQUENCE [LARGE SCALE GENOMIC DNA]</scope>
    <source>
        <strain evidence="3 4">CCP-6</strain>
    </source>
</reference>
<dbReference type="PANTHER" id="PTHR37938">
    <property type="entry name" value="BLL0215 PROTEIN"/>
    <property type="match status" value="1"/>
</dbReference>
<protein>
    <submittedName>
        <fullName evidence="3">PH domain-containing protein</fullName>
    </submittedName>
</protein>
<evidence type="ECO:0000313" key="4">
    <source>
        <dbReference type="Proteomes" id="UP000282957"/>
    </source>
</evidence>
<proteinExistence type="predicted"/>
<organism evidence="3 4">
    <name type="scientific">Rhodovarius crocodyli</name>
    <dbReference type="NCBI Taxonomy" id="1979269"/>
    <lineage>
        <taxon>Bacteria</taxon>
        <taxon>Pseudomonadati</taxon>
        <taxon>Pseudomonadota</taxon>
        <taxon>Alphaproteobacteria</taxon>
        <taxon>Acetobacterales</taxon>
        <taxon>Roseomonadaceae</taxon>
        <taxon>Rhodovarius</taxon>
    </lineage>
</organism>
<evidence type="ECO:0000256" key="1">
    <source>
        <dbReference type="SAM" id="Phobius"/>
    </source>
</evidence>
<evidence type="ECO:0000259" key="2">
    <source>
        <dbReference type="Pfam" id="PF03703"/>
    </source>
</evidence>
<accession>A0A437MD76</accession>
<dbReference type="Proteomes" id="UP000282957">
    <property type="component" value="Unassembled WGS sequence"/>
</dbReference>
<feature type="transmembrane region" description="Helical" evidence="1">
    <location>
        <begin position="15"/>
        <end position="34"/>
    </location>
</feature>
<dbReference type="AlphaFoldDB" id="A0A437MD76"/>
<evidence type="ECO:0000313" key="3">
    <source>
        <dbReference type="EMBL" id="RVT95523.1"/>
    </source>
</evidence>
<keyword evidence="1" id="KW-1133">Transmembrane helix</keyword>